<feature type="non-terminal residue" evidence="1">
    <location>
        <position position="1"/>
    </location>
</feature>
<protein>
    <recommendedName>
        <fullName evidence="2">LPS-assembly protein LptD</fullName>
    </recommendedName>
</protein>
<name>A0A382HT56_9ZZZZ</name>
<accession>A0A382HT56</accession>
<reference evidence="1" key="1">
    <citation type="submission" date="2018-05" db="EMBL/GenBank/DDBJ databases">
        <authorList>
            <person name="Lanie J.A."/>
            <person name="Ng W.-L."/>
            <person name="Kazmierczak K.M."/>
            <person name="Andrzejewski T.M."/>
            <person name="Davidsen T.M."/>
            <person name="Wayne K.J."/>
            <person name="Tettelin H."/>
            <person name="Glass J.I."/>
            <person name="Rusch D."/>
            <person name="Podicherti R."/>
            <person name="Tsui H.-C.T."/>
            <person name="Winkler M.E."/>
        </authorList>
    </citation>
    <scope>NUCLEOTIDE SEQUENCE</scope>
</reference>
<dbReference type="EMBL" id="UINC01062831">
    <property type="protein sequence ID" value="SVB89823.1"/>
    <property type="molecule type" value="Genomic_DNA"/>
</dbReference>
<gene>
    <name evidence="1" type="ORF">METZ01_LOCUS242677</name>
</gene>
<organism evidence="1">
    <name type="scientific">marine metagenome</name>
    <dbReference type="NCBI Taxonomy" id="408172"/>
    <lineage>
        <taxon>unclassified sequences</taxon>
        <taxon>metagenomes</taxon>
        <taxon>ecological metagenomes</taxon>
    </lineage>
</organism>
<dbReference type="AlphaFoldDB" id="A0A382HT56"/>
<sequence>KQTIGIAYESCCWSLRLAHFKEDGSEGLGNYNYSTGFELVFPGLGSTATPLKNHIEGNIPYYQANLR</sequence>
<evidence type="ECO:0008006" key="2">
    <source>
        <dbReference type="Google" id="ProtNLM"/>
    </source>
</evidence>
<evidence type="ECO:0000313" key="1">
    <source>
        <dbReference type="EMBL" id="SVB89823.1"/>
    </source>
</evidence>
<proteinExistence type="predicted"/>